<dbReference type="Proteomes" id="UP000316621">
    <property type="component" value="Chromosome 3"/>
</dbReference>
<sequence length="369" mass="40775">MDSLTMFGLSSSLPIRKTPKTNTVSTSATTSPHSKPKCFQTHHQNVINRKTKSSSSLKIPSTVRTSNYLQNHLRVLDKASSSLMIQLSLALATPLSCFASETELTISSSSDRISLESVLVSIDDFNNRNPFFVAGCTFIWLVVIPLAQEYVFKKFKFVSAIDAFRKLRDDQNSQLLDIRDNKSLRVLASPNLKIFSKSVIQIQFMDGKEEGFVKKVLENFKDPGNTTLYVIDNFDGKSLQVAELLVKKGFKEAYAIKGGIRGKDGWQEIQETLLPPSVHVFAKTDNKKTKEQLETNDAQVNWKTTTNSNNPSVTSVSSSKTEAVGGNGSTESTQPTSQANLKQQKMLSPYPNYPDLKPPSSPAPSQPVS</sequence>
<name>A0A4Y7J969_PAPSO</name>
<dbReference type="InterPro" id="IPR001763">
    <property type="entry name" value="Rhodanese-like_dom"/>
</dbReference>
<feature type="region of interest" description="Disordered" evidence="1">
    <location>
        <begin position="302"/>
        <end position="369"/>
    </location>
</feature>
<gene>
    <name evidence="3" type="ORF">C5167_015179</name>
</gene>
<dbReference type="STRING" id="3469.A0A4Y7J969"/>
<dbReference type="PROSITE" id="PS50206">
    <property type="entry name" value="RHODANESE_3"/>
    <property type="match status" value="1"/>
</dbReference>
<protein>
    <recommendedName>
        <fullName evidence="2">Rhodanese domain-containing protein</fullName>
    </recommendedName>
</protein>
<feature type="compositionally biased region" description="Polar residues" evidence="1">
    <location>
        <begin position="329"/>
        <end position="346"/>
    </location>
</feature>
<evidence type="ECO:0000259" key="2">
    <source>
        <dbReference type="PROSITE" id="PS50206"/>
    </source>
</evidence>
<dbReference type="EMBL" id="CM010717">
    <property type="protein sequence ID" value="RZC56328.1"/>
    <property type="molecule type" value="Genomic_DNA"/>
</dbReference>
<organism evidence="3 4">
    <name type="scientific">Papaver somniferum</name>
    <name type="common">Opium poppy</name>
    <dbReference type="NCBI Taxonomy" id="3469"/>
    <lineage>
        <taxon>Eukaryota</taxon>
        <taxon>Viridiplantae</taxon>
        <taxon>Streptophyta</taxon>
        <taxon>Embryophyta</taxon>
        <taxon>Tracheophyta</taxon>
        <taxon>Spermatophyta</taxon>
        <taxon>Magnoliopsida</taxon>
        <taxon>Ranunculales</taxon>
        <taxon>Papaveraceae</taxon>
        <taxon>Papaveroideae</taxon>
        <taxon>Papaver</taxon>
    </lineage>
</organism>
<dbReference type="Pfam" id="PF00581">
    <property type="entry name" value="Rhodanese"/>
    <property type="match status" value="1"/>
</dbReference>
<dbReference type="OrthoDB" id="1696354at2759"/>
<dbReference type="AlphaFoldDB" id="A0A4Y7J969"/>
<feature type="domain" description="Rhodanese" evidence="2">
    <location>
        <begin position="208"/>
        <end position="271"/>
    </location>
</feature>
<accession>A0A4Y7J969</accession>
<dbReference type="OMA" id="PPSMHIY"/>
<dbReference type="InterPro" id="IPR044240">
    <property type="entry name" value="STR4-like"/>
</dbReference>
<dbReference type="Gene3D" id="3.40.250.10">
    <property type="entry name" value="Rhodanese-like domain"/>
    <property type="match status" value="1"/>
</dbReference>
<proteinExistence type="predicted"/>
<reference evidence="3 4" key="1">
    <citation type="journal article" date="2018" name="Science">
        <title>The opium poppy genome and morphinan production.</title>
        <authorList>
            <person name="Guo L."/>
            <person name="Winzer T."/>
            <person name="Yang X."/>
            <person name="Li Y."/>
            <person name="Ning Z."/>
            <person name="He Z."/>
            <person name="Teodor R."/>
            <person name="Lu Y."/>
            <person name="Bowser T.A."/>
            <person name="Graham I.A."/>
            <person name="Ye K."/>
        </authorList>
    </citation>
    <scope>NUCLEOTIDE SEQUENCE [LARGE SCALE GENOMIC DNA]</scope>
    <source>
        <strain evidence="4">cv. HN1</strain>
        <tissue evidence="3">Leaves</tissue>
    </source>
</reference>
<dbReference type="Gramene" id="RZC56328">
    <property type="protein sequence ID" value="RZC56328"/>
    <property type="gene ID" value="C5167_015179"/>
</dbReference>
<feature type="region of interest" description="Disordered" evidence="1">
    <location>
        <begin position="18"/>
        <end position="39"/>
    </location>
</feature>
<feature type="compositionally biased region" description="Polar residues" evidence="1">
    <location>
        <begin position="20"/>
        <end position="33"/>
    </location>
</feature>
<dbReference type="PANTHER" id="PTHR47377">
    <property type="entry name" value="RHODANESE-LIKE DOMAIN-CONTAINING PROTEIN 4, CHLOROPLASTIC"/>
    <property type="match status" value="1"/>
</dbReference>
<keyword evidence="4" id="KW-1185">Reference proteome</keyword>
<dbReference type="InterPro" id="IPR036873">
    <property type="entry name" value="Rhodanese-like_dom_sf"/>
</dbReference>
<evidence type="ECO:0000256" key="1">
    <source>
        <dbReference type="SAM" id="MobiDB-lite"/>
    </source>
</evidence>
<evidence type="ECO:0000313" key="3">
    <source>
        <dbReference type="EMBL" id="RZC56328.1"/>
    </source>
</evidence>
<feature type="compositionally biased region" description="Pro residues" evidence="1">
    <location>
        <begin position="356"/>
        <end position="369"/>
    </location>
</feature>
<evidence type="ECO:0000313" key="4">
    <source>
        <dbReference type="Proteomes" id="UP000316621"/>
    </source>
</evidence>
<dbReference type="CDD" id="cd00158">
    <property type="entry name" value="RHOD"/>
    <property type="match status" value="1"/>
</dbReference>
<dbReference type="SUPFAM" id="SSF52821">
    <property type="entry name" value="Rhodanese/Cell cycle control phosphatase"/>
    <property type="match status" value="1"/>
</dbReference>
<dbReference type="PANTHER" id="PTHR47377:SF3">
    <property type="entry name" value="RHODANESE-LIKE DOMAIN-CONTAINING PROTEIN 4A, CHLOROPLASTIC"/>
    <property type="match status" value="1"/>
</dbReference>
<feature type="compositionally biased region" description="Low complexity" evidence="1">
    <location>
        <begin position="303"/>
        <end position="321"/>
    </location>
</feature>